<sequence>MKVKYYYNLILIWLQLFLVALILAEATKGFTNESPNQELKTLNKERLTLKKIKTELIVEKSKIQVFCIKYLSFVFSDTLIQLFLRTCELLSAVILGLLYTLLIIFRFAFSSWISSILTVVIGIVFGVFAVRTYHLPKKYKSKTPSDKRFDKNLPKDNLNPAGILDVSDIGENGLEEDEEDGKNYYKAFHEKLAFPEKKNSSSDSDEVFTHNTKKLGPSVNFLDTFLKSIQIFGYLDEAVFYELTRQLQTQRILSGERVSCVEETNDFCVIVDGLVNVYTVNPQPNYNTFQRKKNNITEKNHYNMISTQEKQNLQSSDDSSNHNLEYIYNSNTTKKLLRKVSKGNILSSLLQLLNAFMEKEGSNSQLYKAKNTQNKIGILGIAIIDTTIAVIPEKAFKRVQRKFPKVAAQIIKIILSKMQRVTLLTMQNYLNLNYEVIAFEKKISSNTFCNPHNHLADKCKFSADYFDNFLRRFKFTLLNIHQLCGQCAKESTSTLEIFNNRVSRSQSDHLKNENENNFDETLNPEDFENQVNVDENLYKIFRSKGTVILDEIIVEKLGRAYGGNILKKRIEEIKEQTESGFIKYSENDSLVKKERNIAEFTQSSNTEDNNLWPVPGINDFADLKKESIKIMSKALGLFNTSEINAKKNLKTIKLNGSFESNCSNTSSAYFSGSDAGDDYLNSRNSKPIRIFPKIEYHQLLQSETNNNTNQIRQNFEARIQYAFSELEIIYVLPGENIVTKGTHVKGIYLLLYGAVEISDNPNSNPNLNLKKKDDIKETSFDELTQNLSIIERAKSMTNIAQQVKDLLEPYTDFENIKAPKVMLKKINGTAKQHHNKLQKNNNYDNIVRSSTSDENSQSEKTFLKSLPFNRNFIPGDIIGHLSAITGVSSHITAHVVNSKSQSKDSCNGAILAFLPLSSIEKHLSKVPQLYTGIAKKISASLSSLIYHVDYSLDLKRLSGGKIVYRANSKGDNIHLILAGRLRAITDNNILGENTYSVKEYGYGDSIGEADVLGGNQRSFSLYTIRDSEFILISKNLFSILASDYPELTFHISKLIATHMLNHFDEKKSNQSTYLQLSPNKLNQLKGLYSQKKRHDSLALSTNGVSHYNTNLKTICILPVNDYVPIKEFASNLYEALIESFGYNFELLDSVKVLQSVGKNAFNKKGKLKMECWLAELEEKYRLLLYVVDSGVESKWTDICIRQADCILIVGLGDEDPSIGSYEKLVLHSKSTARKELVLLHAERTCIPGSTREWLSNRKWVYTHHHIQMPLLVRYHSNRPNTRNINSKNKNGNIIIAILNKIINKIFMIIYLFRLTNSVDNKKKNHKNGTHNDFDDTNTKNYQTRNESYKSKFDKLKSQDSNNHYDFTKATNGAILKLKMRLKSYYSKFVSKEYRYNPSPYKGYRSDFSRLGRRLCNKSVGLVMSGGGARGLALLGVLRAFEEAGIPVDMVGGTSIGAFFAGLYAQESDSVAIWRRSKSFTNHIQSFWRTFFDLTWPILSYTSGNEFNRALWKIFKDVEIEDLWLPFYCVTTNVTHSKVEVHTSGYLWKYCRASMSLSGFLPPLCDNNGQMLVDGGYLDNLPVKYMYNELGANVIFAIDIAGEADISPVYYGEAVSGLNVILNNLNPFKKFTIPNLSDIQSRLAYASSVQTLRDVKSIPGIIYAKIPPKDTGVLDFSKFNSTYKKGYYYASMWVEAWRNENKLDLWASPHKKATKFQTEHISASKKLPRGYRGTSQYFPYNKSRKYFEYFSDSNTGYENKKKLQKSIIKPPLLQKNKCCDNSSNTDTKKHVNKDLVGFKVDFYAFSD</sequence>
<evidence type="ECO:0000259" key="19">
    <source>
        <dbReference type="PROSITE" id="PS51635"/>
    </source>
</evidence>
<dbReference type="Proteomes" id="UP000245383">
    <property type="component" value="Unassembled WGS sequence"/>
</dbReference>
<evidence type="ECO:0000256" key="14">
    <source>
        <dbReference type="PROSITE-ProRule" id="PRU01161"/>
    </source>
</evidence>
<dbReference type="EMBL" id="MBFR01000410">
    <property type="protein sequence ID" value="PVU88135.1"/>
    <property type="molecule type" value="Genomic_DNA"/>
</dbReference>
<keyword evidence="10 14" id="KW-0443">Lipid metabolism</keyword>
<feature type="short sequence motif" description="DGA/G" evidence="14">
    <location>
        <begin position="1573"/>
        <end position="1575"/>
    </location>
</feature>
<feature type="active site" description="Proton acceptor" evidence="14">
    <location>
        <position position="1573"/>
    </location>
</feature>
<evidence type="ECO:0000259" key="18">
    <source>
        <dbReference type="PROSITE" id="PS50042"/>
    </source>
</evidence>
<accession>A0A2T9Y745</accession>
<dbReference type="Gene3D" id="2.60.120.10">
    <property type="entry name" value="Jelly Rolls"/>
    <property type="match status" value="2"/>
</dbReference>
<dbReference type="Gene3D" id="3.40.1090.10">
    <property type="entry name" value="Cytosolic phospholipase A2 catalytic domain"/>
    <property type="match status" value="2"/>
</dbReference>
<dbReference type="STRING" id="133385.A0A2T9Y745"/>
<dbReference type="Pfam" id="PF24179">
    <property type="entry name" value="NTE_Ploop"/>
    <property type="match status" value="1"/>
</dbReference>
<dbReference type="PANTHER" id="PTHR14226">
    <property type="entry name" value="NEUROPATHY TARGET ESTERASE/SWISS CHEESE D.MELANOGASTER"/>
    <property type="match status" value="1"/>
</dbReference>
<feature type="domain" description="PNPLA" evidence="19">
    <location>
        <begin position="1421"/>
        <end position="1586"/>
    </location>
</feature>
<gene>
    <name evidence="20" type="ORF">BB561_006010</name>
</gene>
<dbReference type="InterPro" id="IPR000595">
    <property type="entry name" value="cNMP-bd_dom"/>
</dbReference>
<evidence type="ECO:0000256" key="7">
    <source>
        <dbReference type="ARBA" id="ARBA00022801"/>
    </source>
</evidence>
<dbReference type="InterPro" id="IPR002641">
    <property type="entry name" value="PNPLA_dom"/>
</dbReference>
<feature type="chain" id="PRO_5015663588" description="Lysophospholipase NTE1" evidence="17">
    <location>
        <begin position="25"/>
        <end position="1806"/>
    </location>
</feature>
<dbReference type="InterPro" id="IPR016035">
    <property type="entry name" value="Acyl_Trfase/lysoPLipase"/>
</dbReference>
<dbReference type="InterPro" id="IPR018490">
    <property type="entry name" value="cNMP-bd_dom_sf"/>
</dbReference>
<keyword evidence="6 16" id="KW-0812">Transmembrane</keyword>
<protein>
    <recommendedName>
        <fullName evidence="4">Lysophospholipase NTE1</fullName>
        <ecNumber evidence="3">3.1.1.5</ecNumber>
    </recommendedName>
    <alternativeName>
        <fullName evidence="13">Intracellular phospholipase B</fullName>
    </alternativeName>
    <alternativeName>
        <fullName evidence="5">Lysophospholipase nte1</fullName>
    </alternativeName>
    <alternativeName>
        <fullName evidence="12">Neuropathy target esterase homolog</fullName>
    </alternativeName>
</protein>
<comment type="subcellular location">
    <subcellularLocation>
        <location evidence="1">Membrane</location>
    </subcellularLocation>
</comment>
<name>A0A2T9Y745_9FUNG</name>
<evidence type="ECO:0000313" key="21">
    <source>
        <dbReference type="Proteomes" id="UP000245383"/>
    </source>
</evidence>
<dbReference type="GO" id="GO:0005789">
    <property type="term" value="C:endoplasmic reticulum membrane"/>
    <property type="evidence" value="ECO:0007669"/>
    <property type="project" value="UniProtKB-SubCell"/>
</dbReference>
<dbReference type="SUPFAM" id="SSF51206">
    <property type="entry name" value="cAMP-binding domain-like"/>
    <property type="match status" value="3"/>
</dbReference>
<evidence type="ECO:0000256" key="8">
    <source>
        <dbReference type="ARBA" id="ARBA00022963"/>
    </source>
</evidence>
<evidence type="ECO:0000256" key="4">
    <source>
        <dbReference type="ARBA" id="ARBA00018317"/>
    </source>
</evidence>
<evidence type="ECO:0000313" key="20">
    <source>
        <dbReference type="EMBL" id="PVU88135.1"/>
    </source>
</evidence>
<dbReference type="GO" id="GO:0046486">
    <property type="term" value="P:glycerolipid metabolic process"/>
    <property type="evidence" value="ECO:0007669"/>
    <property type="project" value="UniProtKB-ARBA"/>
</dbReference>
<dbReference type="InterPro" id="IPR050301">
    <property type="entry name" value="NTE"/>
</dbReference>
<feature type="transmembrane region" description="Helical" evidence="16">
    <location>
        <begin position="89"/>
        <end position="109"/>
    </location>
</feature>
<evidence type="ECO:0000256" key="16">
    <source>
        <dbReference type="SAM" id="Phobius"/>
    </source>
</evidence>
<keyword evidence="8 14" id="KW-0442">Lipid degradation</keyword>
<evidence type="ECO:0000256" key="1">
    <source>
        <dbReference type="ARBA" id="ARBA00004370"/>
    </source>
</evidence>
<dbReference type="InterPro" id="IPR056556">
    <property type="entry name" value="NTE1_P-loop_dom"/>
</dbReference>
<evidence type="ECO:0000256" key="2">
    <source>
        <dbReference type="ARBA" id="ARBA00006636"/>
    </source>
</evidence>
<dbReference type="PANTHER" id="PTHR14226:SF29">
    <property type="entry name" value="NEUROPATHY TARGET ESTERASE SWS"/>
    <property type="match status" value="1"/>
</dbReference>
<keyword evidence="7 14" id="KW-0378">Hydrolase</keyword>
<evidence type="ECO:0000256" key="17">
    <source>
        <dbReference type="SAM" id="SignalP"/>
    </source>
</evidence>
<reference evidence="20 21" key="1">
    <citation type="journal article" date="2018" name="MBio">
        <title>Comparative Genomics Reveals the Core Gene Toolbox for the Fungus-Insect Symbiosis.</title>
        <authorList>
            <person name="Wang Y."/>
            <person name="Stata M."/>
            <person name="Wang W."/>
            <person name="Stajich J.E."/>
            <person name="White M.M."/>
            <person name="Moncalvo J.M."/>
        </authorList>
    </citation>
    <scope>NUCLEOTIDE SEQUENCE [LARGE SCALE GENOMIC DNA]</scope>
    <source>
        <strain evidence="20 21">SWE-8-4</strain>
    </source>
</reference>
<evidence type="ECO:0000256" key="10">
    <source>
        <dbReference type="ARBA" id="ARBA00023098"/>
    </source>
</evidence>
<evidence type="ECO:0000256" key="3">
    <source>
        <dbReference type="ARBA" id="ARBA00013274"/>
    </source>
</evidence>
<proteinExistence type="inferred from homology"/>
<feature type="short sequence motif" description="GXSXG" evidence="14">
    <location>
        <begin position="1452"/>
        <end position="1456"/>
    </location>
</feature>
<organism evidence="20 21">
    <name type="scientific">Smittium simulii</name>
    <dbReference type="NCBI Taxonomy" id="133385"/>
    <lineage>
        <taxon>Eukaryota</taxon>
        <taxon>Fungi</taxon>
        <taxon>Fungi incertae sedis</taxon>
        <taxon>Zoopagomycota</taxon>
        <taxon>Kickxellomycotina</taxon>
        <taxon>Harpellomycetes</taxon>
        <taxon>Harpellales</taxon>
        <taxon>Legeriomycetaceae</taxon>
        <taxon>Smittium</taxon>
    </lineage>
</organism>
<keyword evidence="21" id="KW-1185">Reference proteome</keyword>
<dbReference type="GO" id="GO:0004622">
    <property type="term" value="F:phosphatidylcholine lysophospholipase activity"/>
    <property type="evidence" value="ECO:0007669"/>
    <property type="project" value="UniProtKB-EC"/>
</dbReference>
<feature type="transmembrane region" description="Helical" evidence="16">
    <location>
        <begin position="115"/>
        <end position="133"/>
    </location>
</feature>
<evidence type="ECO:0000256" key="6">
    <source>
        <dbReference type="ARBA" id="ARBA00022692"/>
    </source>
</evidence>
<evidence type="ECO:0000256" key="13">
    <source>
        <dbReference type="ARBA" id="ARBA00033005"/>
    </source>
</evidence>
<feature type="short sequence motif" description="GXGXXG" evidence="14">
    <location>
        <begin position="1425"/>
        <end position="1430"/>
    </location>
</feature>
<evidence type="ECO:0000256" key="9">
    <source>
        <dbReference type="ARBA" id="ARBA00022989"/>
    </source>
</evidence>
<dbReference type="PROSITE" id="PS50042">
    <property type="entry name" value="CNMP_BINDING_3"/>
    <property type="match status" value="1"/>
</dbReference>
<comment type="caution">
    <text evidence="20">The sequence shown here is derived from an EMBL/GenBank/DDBJ whole genome shotgun (WGS) entry which is preliminary data.</text>
</comment>
<dbReference type="CDD" id="cd00038">
    <property type="entry name" value="CAP_ED"/>
    <property type="match status" value="1"/>
</dbReference>
<feature type="compositionally biased region" description="Polar residues" evidence="15">
    <location>
        <begin position="843"/>
        <end position="858"/>
    </location>
</feature>
<evidence type="ECO:0000256" key="12">
    <source>
        <dbReference type="ARBA" id="ARBA00032944"/>
    </source>
</evidence>
<feature type="domain" description="Cyclic nucleotide-binding" evidence="18">
    <location>
        <begin position="929"/>
        <end position="1037"/>
    </location>
</feature>
<feature type="active site" description="Nucleophile" evidence="14">
    <location>
        <position position="1454"/>
    </location>
</feature>
<comment type="similarity">
    <text evidence="2">Belongs to the NTE family.</text>
</comment>
<dbReference type="Pfam" id="PF01734">
    <property type="entry name" value="Patatin"/>
    <property type="match status" value="1"/>
</dbReference>
<keyword evidence="9 16" id="KW-1133">Transmembrane helix</keyword>
<feature type="signal peptide" evidence="17">
    <location>
        <begin position="1"/>
        <end position="24"/>
    </location>
</feature>
<evidence type="ECO:0000256" key="5">
    <source>
        <dbReference type="ARBA" id="ARBA00019324"/>
    </source>
</evidence>
<keyword evidence="17" id="KW-0732">Signal</keyword>
<dbReference type="OrthoDB" id="421051at2759"/>
<dbReference type="GO" id="GO:0016042">
    <property type="term" value="P:lipid catabolic process"/>
    <property type="evidence" value="ECO:0007669"/>
    <property type="project" value="UniProtKB-UniRule"/>
</dbReference>
<keyword evidence="11 16" id="KW-0472">Membrane</keyword>
<evidence type="ECO:0000256" key="11">
    <source>
        <dbReference type="ARBA" id="ARBA00023136"/>
    </source>
</evidence>
<dbReference type="SUPFAM" id="SSF52151">
    <property type="entry name" value="FabD/lysophospholipase-like"/>
    <property type="match status" value="1"/>
</dbReference>
<dbReference type="PROSITE" id="PS51635">
    <property type="entry name" value="PNPLA"/>
    <property type="match status" value="1"/>
</dbReference>
<dbReference type="EC" id="3.1.1.5" evidence="3"/>
<feature type="region of interest" description="Disordered" evidence="15">
    <location>
        <begin position="833"/>
        <end position="858"/>
    </location>
</feature>
<dbReference type="InterPro" id="IPR014710">
    <property type="entry name" value="RmlC-like_jellyroll"/>
</dbReference>
<evidence type="ECO:0000256" key="15">
    <source>
        <dbReference type="SAM" id="MobiDB-lite"/>
    </source>
</evidence>